<keyword evidence="3" id="KW-0571">Peptide transport</keyword>
<reference evidence="7" key="1">
    <citation type="journal article" date="2014" name="Int. J. Syst. Evol. Microbiol.">
        <title>Complete genome sequence of Corynebacterium casei LMG S-19264T (=DSM 44701T), isolated from a smear-ripened cheese.</title>
        <authorList>
            <consortium name="US DOE Joint Genome Institute (JGI-PGF)"/>
            <person name="Walter F."/>
            <person name="Albersmeier A."/>
            <person name="Kalinowski J."/>
            <person name="Ruckert C."/>
        </authorList>
    </citation>
    <scope>NUCLEOTIDE SEQUENCE</scope>
    <source>
        <strain evidence="7">JCM 30078</strain>
    </source>
</reference>
<reference evidence="7" key="2">
    <citation type="submission" date="2020-09" db="EMBL/GenBank/DDBJ databases">
        <authorList>
            <person name="Sun Q."/>
            <person name="Ohkuma M."/>
        </authorList>
    </citation>
    <scope>NUCLEOTIDE SEQUENCE</scope>
    <source>
        <strain evidence="7">JCM 30078</strain>
    </source>
</reference>
<dbReference type="InterPro" id="IPR030678">
    <property type="entry name" value="Peptide/Ni-bd"/>
</dbReference>
<dbReference type="InterPro" id="IPR000914">
    <property type="entry name" value="SBP_5_dom"/>
</dbReference>
<evidence type="ECO:0000313" key="8">
    <source>
        <dbReference type="Proteomes" id="UP000635983"/>
    </source>
</evidence>
<proteinExistence type="inferred from homology"/>
<dbReference type="SUPFAM" id="SSF53850">
    <property type="entry name" value="Periplasmic binding protein-like II"/>
    <property type="match status" value="1"/>
</dbReference>
<dbReference type="Gene3D" id="3.10.105.10">
    <property type="entry name" value="Dipeptide-binding Protein, Domain 3"/>
    <property type="match status" value="1"/>
</dbReference>
<dbReference type="GO" id="GO:1904680">
    <property type="term" value="F:peptide transmembrane transporter activity"/>
    <property type="evidence" value="ECO:0007669"/>
    <property type="project" value="TreeGrafter"/>
</dbReference>
<keyword evidence="4" id="KW-0813">Transport</keyword>
<evidence type="ECO:0000256" key="3">
    <source>
        <dbReference type="ARBA" id="ARBA00022856"/>
    </source>
</evidence>
<evidence type="ECO:0000256" key="5">
    <source>
        <dbReference type="SAM" id="SignalP"/>
    </source>
</evidence>
<dbReference type="PIRSF" id="PIRSF002741">
    <property type="entry name" value="MppA"/>
    <property type="match status" value="1"/>
</dbReference>
<organism evidence="7 8">
    <name type="scientific">Pseudomonas matsuisoli</name>
    <dbReference type="NCBI Taxonomy" id="1515666"/>
    <lineage>
        <taxon>Bacteria</taxon>
        <taxon>Pseudomonadati</taxon>
        <taxon>Pseudomonadota</taxon>
        <taxon>Gammaproteobacteria</taxon>
        <taxon>Pseudomonadales</taxon>
        <taxon>Pseudomonadaceae</taxon>
        <taxon>Pseudomonas</taxon>
    </lineage>
</organism>
<dbReference type="GO" id="GO:0015031">
    <property type="term" value="P:protein transport"/>
    <property type="evidence" value="ECO:0007669"/>
    <property type="project" value="UniProtKB-KW"/>
</dbReference>
<dbReference type="Proteomes" id="UP000635983">
    <property type="component" value="Unassembled WGS sequence"/>
</dbReference>
<keyword evidence="4" id="KW-0653">Protein transport</keyword>
<dbReference type="InterPro" id="IPR039424">
    <property type="entry name" value="SBP_5"/>
</dbReference>
<evidence type="ECO:0000256" key="1">
    <source>
        <dbReference type="ARBA" id="ARBA00005695"/>
    </source>
</evidence>
<protein>
    <submittedName>
        <fullName evidence="7">ABC transporter substrate-binding protein</fullName>
    </submittedName>
</protein>
<evidence type="ECO:0000259" key="6">
    <source>
        <dbReference type="Pfam" id="PF00496"/>
    </source>
</evidence>
<dbReference type="EMBL" id="BMPO01000005">
    <property type="protein sequence ID" value="GGJ97934.1"/>
    <property type="molecule type" value="Genomic_DNA"/>
</dbReference>
<sequence length="525" mass="57446">MPKPGRVPGCFLAGALALCSAPTHAETINAVMHASLRSLDPNISTAYIVRDYAYMVYDTLLALDSNDKVQPQMAEGWEVSADGKTYTFTLREGLKWHDGQPVTAKDCIASINRWAQLDKLGQVMNDLLDEMKVIDERRFSMTFKQPTAIALQALSKSSGVAPFILPERFASQPTGKPIDAAIGSGPFKFVTSEYQPGVQAVFERFTDYKPRSEPADGLAGGKVAKVDRVKWVAMPDTMTSVNALMSGEVDFIEDVPIDLLPMLEGNDDLTLTEYKRQGTQNVARPNMLQPPLDNKLIRQAAFAAMDQEAVLQVQSGNPSYYRTCAALFGCDTPYATDAGSEDLVKADPAKAAALLKEAGYDGTPIVILHATDVQSLAAMPPVFAQSLRQAGFKVELQTMDWQTLTTRRTSREPVAKGGWHFFSTYNTIADISDPVGAITAAANGDKAWFGWANIPAVEDLRRKMALSTDDAQKRDYAQQIQTILYDEAVVIPLGERSVITARLKNVGDQLDTTVPVFWNMTKTAN</sequence>
<dbReference type="GO" id="GO:0030288">
    <property type="term" value="C:outer membrane-bounded periplasmic space"/>
    <property type="evidence" value="ECO:0007669"/>
    <property type="project" value="UniProtKB-ARBA"/>
</dbReference>
<evidence type="ECO:0000256" key="2">
    <source>
        <dbReference type="ARBA" id="ARBA00022729"/>
    </source>
</evidence>
<evidence type="ECO:0000256" key="4">
    <source>
        <dbReference type="ARBA" id="ARBA00022927"/>
    </source>
</evidence>
<dbReference type="InterPro" id="IPR023765">
    <property type="entry name" value="SBP_5_CS"/>
</dbReference>
<feature type="chain" id="PRO_5037827017" evidence="5">
    <location>
        <begin position="26"/>
        <end position="525"/>
    </location>
</feature>
<dbReference type="PANTHER" id="PTHR30290:SF38">
    <property type="entry name" value="D,D-DIPEPTIDE-BINDING PERIPLASMIC PROTEIN DDPA-RELATED"/>
    <property type="match status" value="1"/>
</dbReference>
<comment type="similarity">
    <text evidence="1">Belongs to the bacterial solute-binding protein 5 family.</text>
</comment>
<name>A0A917UY92_9PSED</name>
<feature type="signal peptide" evidence="5">
    <location>
        <begin position="1"/>
        <end position="25"/>
    </location>
</feature>
<dbReference type="CDD" id="cd08502">
    <property type="entry name" value="PBP2_NikA_DppA_OppA_like_16"/>
    <property type="match status" value="1"/>
</dbReference>
<dbReference type="Gene3D" id="3.90.76.10">
    <property type="entry name" value="Dipeptide-binding Protein, Domain 1"/>
    <property type="match status" value="1"/>
</dbReference>
<dbReference type="Gene3D" id="3.40.190.10">
    <property type="entry name" value="Periplasmic binding protein-like II"/>
    <property type="match status" value="1"/>
</dbReference>
<accession>A0A917UY92</accession>
<gene>
    <name evidence="7" type="ORF">GCM10009304_24780</name>
</gene>
<dbReference type="PROSITE" id="PS01040">
    <property type="entry name" value="SBP_BACTERIAL_5"/>
    <property type="match status" value="1"/>
</dbReference>
<keyword evidence="2 5" id="KW-0732">Signal</keyword>
<dbReference type="AlphaFoldDB" id="A0A917UY92"/>
<comment type="caution">
    <text evidence="7">The sequence shown here is derived from an EMBL/GenBank/DDBJ whole genome shotgun (WGS) entry which is preliminary data.</text>
</comment>
<dbReference type="Pfam" id="PF00496">
    <property type="entry name" value="SBP_bac_5"/>
    <property type="match status" value="1"/>
</dbReference>
<feature type="domain" description="Solute-binding protein family 5" evidence="6">
    <location>
        <begin position="68"/>
        <end position="438"/>
    </location>
</feature>
<dbReference type="PANTHER" id="PTHR30290">
    <property type="entry name" value="PERIPLASMIC BINDING COMPONENT OF ABC TRANSPORTER"/>
    <property type="match status" value="1"/>
</dbReference>
<evidence type="ECO:0000313" key="7">
    <source>
        <dbReference type="EMBL" id="GGJ97934.1"/>
    </source>
</evidence>
<keyword evidence="8" id="KW-1185">Reference proteome</keyword>
<dbReference type="GO" id="GO:0015833">
    <property type="term" value="P:peptide transport"/>
    <property type="evidence" value="ECO:0007669"/>
    <property type="project" value="UniProtKB-KW"/>
</dbReference>
<dbReference type="GO" id="GO:0043190">
    <property type="term" value="C:ATP-binding cassette (ABC) transporter complex"/>
    <property type="evidence" value="ECO:0007669"/>
    <property type="project" value="InterPro"/>
</dbReference>